<comment type="pathway">
    <text evidence="1 11">Glycerolipid metabolism; triacylglycerol biosynthesis.</text>
</comment>
<dbReference type="InterPro" id="IPR009721">
    <property type="entry name" value="O-acyltransferase_WSD1_C"/>
</dbReference>
<dbReference type="OrthoDB" id="9810950at2"/>
<dbReference type="NCBIfam" id="TIGR02946">
    <property type="entry name" value="acyl_WS_DGAT"/>
    <property type="match status" value="1"/>
</dbReference>
<dbReference type="PANTHER" id="PTHR31650:SF1">
    <property type="entry name" value="WAX ESTER SYNTHASE_DIACYLGLYCEROL ACYLTRANSFERASE 4-RELATED"/>
    <property type="match status" value="1"/>
</dbReference>
<dbReference type="KEGG" id="rha:RHA1_ro07279"/>
<dbReference type="UniPathway" id="UPA00282"/>
<evidence type="ECO:0000256" key="1">
    <source>
        <dbReference type="ARBA" id="ARBA00004771"/>
    </source>
</evidence>
<dbReference type="GO" id="GO:0051701">
    <property type="term" value="P:biological process involved in interaction with host"/>
    <property type="evidence" value="ECO:0007669"/>
    <property type="project" value="TreeGrafter"/>
</dbReference>
<evidence type="ECO:0000256" key="9">
    <source>
        <dbReference type="ARBA" id="ARBA00023315"/>
    </source>
</evidence>
<dbReference type="eggNOG" id="COG1020">
    <property type="taxonomic scope" value="Bacteria"/>
</dbReference>
<dbReference type="EC" id="2.3.1.20" evidence="4 11"/>
<feature type="compositionally biased region" description="Pro residues" evidence="12">
    <location>
        <begin position="247"/>
        <end position="259"/>
    </location>
</feature>
<reference evidence="17" key="1">
    <citation type="journal article" date="2006" name="Proc. Natl. Acad. Sci. U.S.A.">
        <title>The complete genome of Rhodococcus sp. RHA1 provides insights into a catabolic powerhouse.</title>
        <authorList>
            <person name="McLeod M.P."/>
            <person name="Warren R.L."/>
            <person name="Hsiao W.W.L."/>
            <person name="Araki N."/>
            <person name="Myhre M."/>
            <person name="Fernandes C."/>
            <person name="Miyazawa D."/>
            <person name="Wong W."/>
            <person name="Lillquist A.L."/>
            <person name="Wang D."/>
            <person name="Dosanjh M."/>
            <person name="Hara H."/>
            <person name="Petrescu A."/>
            <person name="Morin R.D."/>
            <person name="Yang G."/>
            <person name="Stott J.M."/>
            <person name="Schein J.E."/>
            <person name="Shin H."/>
            <person name="Smailus D."/>
            <person name="Siddiqui A.S."/>
            <person name="Marra M.A."/>
            <person name="Jones S.J.M."/>
            <person name="Holt R."/>
            <person name="Brinkman F.S.L."/>
            <person name="Miyauchi K."/>
            <person name="Fukuda M."/>
            <person name="Davies J.E."/>
            <person name="Mohn W.W."/>
            <person name="Eltis L.D."/>
        </authorList>
    </citation>
    <scope>NUCLEOTIDE SEQUENCE [LARGE SCALE GENOMIC DNA]</scope>
    <source>
        <strain evidence="17">RHA1</strain>
    </source>
</reference>
<dbReference type="GO" id="GO:0019432">
    <property type="term" value="P:triglyceride biosynthetic process"/>
    <property type="evidence" value="ECO:0007669"/>
    <property type="project" value="UniProtKB-UniPathway"/>
</dbReference>
<protein>
    <recommendedName>
        <fullName evidence="4 11">Diacylglycerol O-acyltransferase</fullName>
        <ecNumber evidence="4 11">2.3.1.20</ecNumber>
    </recommendedName>
</protein>
<evidence type="ECO:0000256" key="5">
    <source>
        <dbReference type="ARBA" id="ARBA00022516"/>
    </source>
</evidence>
<dbReference type="SUPFAM" id="SSF52777">
    <property type="entry name" value="CoA-dependent acyltransferases"/>
    <property type="match status" value="1"/>
</dbReference>
<dbReference type="PATRIC" id="fig|101510.16.peg.7341"/>
<gene>
    <name evidence="15" type="ordered locus">RHA1_ro00005</name>
    <name evidence="16" type="ordered locus">RHA1_ro07279</name>
</gene>
<dbReference type="Proteomes" id="UP000008710">
    <property type="component" value="Chromosome"/>
</dbReference>
<dbReference type="InterPro" id="IPR004255">
    <property type="entry name" value="O-acyltransferase_WSD1_N"/>
</dbReference>
<evidence type="ECO:0000313" key="16">
    <source>
        <dbReference type="EMBL" id="ABG99043.1"/>
    </source>
</evidence>
<organism evidence="16 17">
    <name type="scientific">Rhodococcus jostii (strain RHA1)</name>
    <dbReference type="NCBI Taxonomy" id="101510"/>
    <lineage>
        <taxon>Bacteria</taxon>
        <taxon>Bacillati</taxon>
        <taxon>Actinomycetota</taxon>
        <taxon>Actinomycetes</taxon>
        <taxon>Mycobacteriales</taxon>
        <taxon>Nocardiaceae</taxon>
        <taxon>Rhodococcus</taxon>
    </lineage>
</organism>
<evidence type="ECO:0000259" key="14">
    <source>
        <dbReference type="Pfam" id="PF06974"/>
    </source>
</evidence>
<evidence type="ECO:0000313" key="15">
    <source>
        <dbReference type="EMBL" id="ABG91841.1"/>
    </source>
</evidence>
<evidence type="ECO:0000256" key="11">
    <source>
        <dbReference type="RuleBase" id="RU361241"/>
    </source>
</evidence>
<dbReference type="HOGENOM" id="CLU_024186_3_1_11"/>
<comment type="similarity">
    <text evidence="3 11">Belongs to the long-chain O-acyltransferase family.</text>
</comment>
<dbReference type="InterPro" id="IPR014292">
    <property type="entry name" value="Acyl_transf_WS/DGAT"/>
</dbReference>
<evidence type="ECO:0000256" key="12">
    <source>
        <dbReference type="SAM" id="MobiDB-lite"/>
    </source>
</evidence>
<feature type="domain" description="O-acyltransferase WSD1 C-terminal" evidence="14">
    <location>
        <begin position="336"/>
        <end position="482"/>
    </location>
</feature>
<dbReference type="GO" id="GO:0005886">
    <property type="term" value="C:plasma membrane"/>
    <property type="evidence" value="ECO:0007669"/>
    <property type="project" value="TreeGrafter"/>
</dbReference>
<dbReference type="GO" id="GO:0071731">
    <property type="term" value="P:response to nitric oxide"/>
    <property type="evidence" value="ECO:0007669"/>
    <property type="project" value="TreeGrafter"/>
</dbReference>
<sequence>MHQLSSLDAQFLDAETSTTCTHVGILSVLGPTTPGGGLTVQALRALADGRLHLVGPLRWRLQQVPLGLDRPYWVDSEFLDLGYHIREVTLTGPGTDEQLAEQISGLAARPLSRDRPLWQCYLVNGLTGGRQAIYTKVHPAVIDGLTAAQALAVLMDTTPQPRTVPHRFSDEQYQAAGALGMLGNSAWHLALLPARLMWSSLRLAPHLPELADALTVPGADLLGTLARGLTPRTWRRPADEATAGAPAPAPAPPDTPFPGPDTARRRFAFTSLPLGEVDAVRTALGCTVDDVVTALCTTVLRRWLIDHDAPPNTTLAAAMPIARRTDAQFAAADHRLSLLPIALPINEADPARRLHKVHTSLTAAPQRFRAAPATLVRDVGAALPRALRGPISRTPLRALTMPTPPVNLIISHAAGPARPLYTAGIEVTGNFPVSAVSDMTGGITIAAMSYGRHLDVGIITCRNLVPDVWDVTGQLHQALSELTACTRNVRYLRPARPPHRPMSR</sequence>
<evidence type="ECO:0000259" key="13">
    <source>
        <dbReference type="Pfam" id="PF03007"/>
    </source>
</evidence>
<dbReference type="InterPro" id="IPR045034">
    <property type="entry name" value="O-acyltransferase_WSD1-like"/>
</dbReference>
<proteinExistence type="inferred from homology"/>
<dbReference type="GO" id="GO:0001666">
    <property type="term" value="P:response to hypoxia"/>
    <property type="evidence" value="ECO:0007669"/>
    <property type="project" value="TreeGrafter"/>
</dbReference>
<accession>Q0S093</accession>
<keyword evidence="8 11" id="KW-0443">Lipid metabolism</keyword>
<evidence type="ECO:0000256" key="6">
    <source>
        <dbReference type="ARBA" id="ARBA00022679"/>
    </source>
</evidence>
<comment type="pathway">
    <text evidence="2">Lipid metabolism.</text>
</comment>
<evidence type="ECO:0000256" key="2">
    <source>
        <dbReference type="ARBA" id="ARBA00005189"/>
    </source>
</evidence>
<reference evidence="16" key="2">
    <citation type="submission" date="2006-07" db="EMBL/GenBank/DDBJ databases">
        <authorList>
            <person name="McLeod M.P."/>
            <person name="Warren R.L."/>
            <person name="Araki N."/>
            <person name="Hsiao W.W.L."/>
            <person name="Myhre M."/>
            <person name="Fernandes C."/>
            <person name="Miyazawa D."/>
            <person name="Wong W."/>
            <person name="Lillquist A.L."/>
            <person name="Wang D."/>
            <person name="Dosanjh M."/>
            <person name="Petrescu A."/>
            <person name="Morin R.D."/>
            <person name="Yang G."/>
            <person name="Stott J.M."/>
            <person name="Schein J.E."/>
            <person name="Shin H."/>
            <person name="Smailus D."/>
            <person name="Siddiqui A.S."/>
            <person name="Marra M.A."/>
            <person name="Jones S.J.M."/>
            <person name="Holt R."/>
            <person name="Brinkman F.S.L."/>
            <person name="Miyauchi K."/>
            <person name="Fukuda M."/>
            <person name="Davies J.E."/>
            <person name="Mohn W.W."/>
            <person name="Eltis L.D."/>
        </authorList>
    </citation>
    <scope>NUCLEOTIDE SEQUENCE</scope>
    <source>
        <strain evidence="16">RHA1</strain>
    </source>
</reference>
<evidence type="ECO:0000313" key="17">
    <source>
        <dbReference type="Proteomes" id="UP000008710"/>
    </source>
</evidence>
<dbReference type="Pfam" id="PF03007">
    <property type="entry name" value="WS_DGAT_cat"/>
    <property type="match status" value="1"/>
</dbReference>
<name>Q0S093_RHOJR</name>
<keyword evidence="7 11" id="KW-0319">Glycerol metabolism</keyword>
<keyword evidence="6 11" id="KW-0808">Transferase</keyword>
<feature type="domain" description="O-acyltransferase WSD1-like N-terminal" evidence="13">
    <location>
        <begin position="4"/>
        <end position="292"/>
    </location>
</feature>
<evidence type="ECO:0000256" key="8">
    <source>
        <dbReference type="ARBA" id="ARBA00023098"/>
    </source>
</evidence>
<dbReference type="Pfam" id="PF06974">
    <property type="entry name" value="WS_DGAT_C"/>
    <property type="match status" value="1"/>
</dbReference>
<dbReference type="EMBL" id="CP000431">
    <property type="protein sequence ID" value="ABG91841.1"/>
    <property type="molecule type" value="Genomic_DNA"/>
</dbReference>
<keyword evidence="5 11" id="KW-0444">Lipid biosynthesis</keyword>
<dbReference type="EMBL" id="CP000431">
    <property type="protein sequence ID" value="ABG99043.1"/>
    <property type="molecule type" value="Genomic_DNA"/>
</dbReference>
<feature type="region of interest" description="Disordered" evidence="12">
    <location>
        <begin position="232"/>
        <end position="262"/>
    </location>
</feature>
<dbReference type="KEGG" id="rha:RHA1_ro00005"/>
<evidence type="ECO:0000256" key="7">
    <source>
        <dbReference type="ARBA" id="ARBA00022798"/>
    </source>
</evidence>
<keyword evidence="9 11" id="KW-0012">Acyltransferase</keyword>
<comment type="catalytic activity">
    <reaction evidence="10 11">
        <text>an acyl-CoA + a 1,2-diacyl-sn-glycerol = a triacyl-sn-glycerol + CoA</text>
        <dbReference type="Rhea" id="RHEA:10868"/>
        <dbReference type="ChEBI" id="CHEBI:17815"/>
        <dbReference type="ChEBI" id="CHEBI:57287"/>
        <dbReference type="ChEBI" id="CHEBI:58342"/>
        <dbReference type="ChEBI" id="CHEBI:64615"/>
        <dbReference type="EC" id="2.3.1.20"/>
    </reaction>
</comment>
<evidence type="ECO:0000256" key="3">
    <source>
        <dbReference type="ARBA" id="ARBA00009587"/>
    </source>
</evidence>
<evidence type="ECO:0000256" key="10">
    <source>
        <dbReference type="ARBA" id="ARBA00048109"/>
    </source>
</evidence>
<dbReference type="GO" id="GO:0006071">
    <property type="term" value="P:glycerol metabolic process"/>
    <property type="evidence" value="ECO:0007669"/>
    <property type="project" value="UniProtKB-KW"/>
</dbReference>
<dbReference type="GO" id="GO:0004144">
    <property type="term" value="F:diacylglycerol O-acyltransferase activity"/>
    <property type="evidence" value="ECO:0007669"/>
    <property type="project" value="UniProtKB-EC"/>
</dbReference>
<dbReference type="AlphaFoldDB" id="Q0S093"/>
<dbReference type="PANTHER" id="PTHR31650">
    <property type="entry name" value="O-ACYLTRANSFERASE (WSD1-LIKE) FAMILY PROTEIN"/>
    <property type="match status" value="1"/>
</dbReference>
<dbReference type="RefSeq" id="WP_011593341.1">
    <property type="nucleotide sequence ID" value="NC_008268.1"/>
</dbReference>
<evidence type="ECO:0000256" key="4">
    <source>
        <dbReference type="ARBA" id="ARBA00013244"/>
    </source>
</evidence>